<name>A0ABV5CVY7_9ACTN</name>
<feature type="domain" description="Transposase IS116/IS110/IS902 C-terminal" evidence="3">
    <location>
        <begin position="271"/>
        <end position="355"/>
    </location>
</feature>
<dbReference type="Pfam" id="PF02371">
    <property type="entry name" value="Transposase_20"/>
    <property type="match status" value="1"/>
</dbReference>
<dbReference type="InterPro" id="IPR002525">
    <property type="entry name" value="Transp_IS110-like_N"/>
</dbReference>
<dbReference type="Proteomes" id="UP001582793">
    <property type="component" value="Unassembled WGS sequence"/>
</dbReference>
<keyword evidence="1" id="KW-0175">Coiled coil</keyword>
<evidence type="ECO:0000259" key="3">
    <source>
        <dbReference type="Pfam" id="PF02371"/>
    </source>
</evidence>
<evidence type="ECO:0000313" key="5">
    <source>
        <dbReference type="Proteomes" id="UP001582793"/>
    </source>
</evidence>
<evidence type="ECO:0000256" key="1">
    <source>
        <dbReference type="SAM" id="Coils"/>
    </source>
</evidence>
<protein>
    <submittedName>
        <fullName evidence="4">IS110 family transposase</fullName>
    </submittedName>
</protein>
<dbReference type="RefSeq" id="WP_375735563.1">
    <property type="nucleotide sequence ID" value="NZ_JBCGDC010000073.1"/>
</dbReference>
<reference evidence="4 5" key="1">
    <citation type="submission" date="2024-04" db="EMBL/GenBank/DDBJ databases">
        <title>Polymorphospora sp. isolated from Baiyangdian Lake in Xiong'an New Area.</title>
        <authorList>
            <person name="Zhang X."/>
            <person name="Liu J."/>
        </authorList>
    </citation>
    <scope>NUCLEOTIDE SEQUENCE [LARGE SCALE GENOMIC DNA]</scope>
    <source>
        <strain evidence="4 5">2-325</strain>
    </source>
</reference>
<organism evidence="4 5">
    <name type="scientific">Polymorphospora lycopeni</name>
    <dbReference type="NCBI Taxonomy" id="3140240"/>
    <lineage>
        <taxon>Bacteria</taxon>
        <taxon>Bacillati</taxon>
        <taxon>Actinomycetota</taxon>
        <taxon>Actinomycetes</taxon>
        <taxon>Micromonosporales</taxon>
        <taxon>Micromonosporaceae</taxon>
        <taxon>Polymorphospora</taxon>
    </lineage>
</organism>
<dbReference type="PANTHER" id="PTHR33055:SF3">
    <property type="entry name" value="PUTATIVE TRANSPOSASE FOR IS117-RELATED"/>
    <property type="match status" value="1"/>
</dbReference>
<accession>A0ABV5CVY7</accession>
<evidence type="ECO:0000259" key="2">
    <source>
        <dbReference type="Pfam" id="PF01548"/>
    </source>
</evidence>
<feature type="coiled-coil region" evidence="1">
    <location>
        <begin position="239"/>
        <end position="266"/>
    </location>
</feature>
<keyword evidence="5" id="KW-1185">Reference proteome</keyword>
<dbReference type="Pfam" id="PF01548">
    <property type="entry name" value="DEDD_Tnp_IS110"/>
    <property type="match status" value="1"/>
</dbReference>
<dbReference type="InterPro" id="IPR003346">
    <property type="entry name" value="Transposase_20"/>
</dbReference>
<proteinExistence type="predicted"/>
<dbReference type="NCBIfam" id="NF033542">
    <property type="entry name" value="transpos_IS110"/>
    <property type="match status" value="1"/>
</dbReference>
<gene>
    <name evidence="4" type="ORF">AAFH96_22865</name>
</gene>
<evidence type="ECO:0000313" key="4">
    <source>
        <dbReference type="EMBL" id="MFB6395929.1"/>
    </source>
</evidence>
<sequence length="401" mass="43191">MEGQRDRAWVGIDVGKAHHWVCVVDGDGKRLLSAKINNDEAEIVALVSTAGALASRLTWAVDIIGAPSALLLALLARAGQSVCYASGRVVAAMSAAYAGEGKTDAKDAYVIAETSRLRRDLAVIDAQTDLVRNLAVLTGHRADLIADRVRMINRLRDLMTSVFPSLERAFDYSSHKGALVLLTGYASPDRIRRIGQTRLTGWLRSRSVRGSSDVAARAITAARTQSVVLPGQELTASIIAELAGAILALDERLKALDAQIEQTFAEHPQAAVIQSMPGFGPFLGASLLVGTGDLRAFPSAGHLAAAAGLVPVPNDSGRRTGNLHRPLRYSRPLRHVFYLSAQTSMMRAGPNRDYYLKKRDRGATHSQAVIALARRRIDVLWALLRENRTWTATPPATAQAA</sequence>
<feature type="domain" description="Transposase IS110-like N-terminal" evidence="2">
    <location>
        <begin position="10"/>
        <end position="164"/>
    </location>
</feature>
<dbReference type="EMBL" id="JBCGDC010000073">
    <property type="protein sequence ID" value="MFB6395929.1"/>
    <property type="molecule type" value="Genomic_DNA"/>
</dbReference>
<dbReference type="InterPro" id="IPR047650">
    <property type="entry name" value="Transpos_IS110"/>
</dbReference>
<dbReference type="PANTHER" id="PTHR33055">
    <property type="entry name" value="TRANSPOSASE FOR INSERTION SEQUENCE ELEMENT IS1111A"/>
    <property type="match status" value="1"/>
</dbReference>
<comment type="caution">
    <text evidence="4">The sequence shown here is derived from an EMBL/GenBank/DDBJ whole genome shotgun (WGS) entry which is preliminary data.</text>
</comment>